<keyword evidence="4" id="KW-1185">Reference proteome</keyword>
<dbReference type="KEGG" id="cbw:RR42_s2862"/>
<keyword evidence="2" id="KW-0472">Membrane</keyword>
<feature type="transmembrane region" description="Helical" evidence="2">
    <location>
        <begin position="31"/>
        <end position="51"/>
    </location>
</feature>
<feature type="transmembrane region" description="Helical" evidence="2">
    <location>
        <begin position="332"/>
        <end position="356"/>
    </location>
</feature>
<evidence type="ECO:0008006" key="5">
    <source>
        <dbReference type="Google" id="ProtNLM"/>
    </source>
</evidence>
<name>A0A0C4YN18_9BURK</name>
<gene>
    <name evidence="3" type="ORF">RR42_s2862</name>
</gene>
<dbReference type="STRING" id="68895.RR42_s2862"/>
<feature type="compositionally biased region" description="Basic and acidic residues" evidence="1">
    <location>
        <begin position="442"/>
        <end position="451"/>
    </location>
</feature>
<keyword evidence="2" id="KW-0812">Transmembrane</keyword>
<feature type="transmembrane region" description="Helical" evidence="2">
    <location>
        <begin position="377"/>
        <end position="398"/>
    </location>
</feature>
<dbReference type="AlphaFoldDB" id="A0A0C4YN18"/>
<feature type="transmembrane region" description="Helical" evidence="2">
    <location>
        <begin position="118"/>
        <end position="139"/>
    </location>
</feature>
<reference evidence="3 4" key="1">
    <citation type="journal article" date="2015" name="Genome Announc.">
        <title>Complete Genome Sequence of Cupriavidus basilensis 4G11, Isolated from the Oak Ridge Field Research Center Site.</title>
        <authorList>
            <person name="Ray J."/>
            <person name="Waters R.J."/>
            <person name="Skerker J.M."/>
            <person name="Kuehl J.V."/>
            <person name="Price M.N."/>
            <person name="Huang J."/>
            <person name="Chakraborty R."/>
            <person name="Arkin A.P."/>
            <person name="Deutschbauer A."/>
        </authorList>
    </citation>
    <scope>NUCLEOTIDE SEQUENCE [LARGE SCALE GENOMIC DNA]</scope>
    <source>
        <strain evidence="3">4G11</strain>
    </source>
</reference>
<evidence type="ECO:0000313" key="3">
    <source>
        <dbReference type="EMBL" id="AJG24443.1"/>
    </source>
</evidence>
<evidence type="ECO:0000313" key="4">
    <source>
        <dbReference type="Proteomes" id="UP000031843"/>
    </source>
</evidence>
<feature type="region of interest" description="Disordered" evidence="1">
    <location>
        <begin position="442"/>
        <end position="504"/>
    </location>
</feature>
<feature type="transmembrane region" description="Helical" evidence="2">
    <location>
        <begin position="198"/>
        <end position="215"/>
    </location>
</feature>
<feature type="transmembrane region" description="Helical" evidence="2">
    <location>
        <begin position="88"/>
        <end position="106"/>
    </location>
</feature>
<accession>A0A0C4YN18</accession>
<feature type="compositionally biased region" description="Low complexity" evidence="1">
    <location>
        <begin position="452"/>
        <end position="465"/>
    </location>
</feature>
<protein>
    <recommendedName>
        <fullName evidence="5">O-antigen ligase family protein</fullName>
    </recommendedName>
</protein>
<sequence>MRNRFATLWIWLMLCPLAVDFKSVDENGSRLTQILLTLPVIAAGIALALIAPRFVTRTRLSSVVMAALLLTVPGSIVPQWVQGNDVGNYLRVLLPFMLFLIGYLAARHPWPQARLRQFESAMFAAMVTSLLFSFAYGMAVGGGLETVRFRIVSVVFLATQGVLLHEFVIARRVTRFTVLLFIGTVAIEMLSVTRSLLVGTALLFCFATWLSAASLRHLLKAVLRAVVITTVLVGGTALIGSELFPSVAAHWTQRIAAGKATASGIDPTTATRLAELKDQYDQVTSNTTSLMVGKGYGHFYRYSPAYLKALSGQMSEKEFYAINEWTAGHNFWVYQLFAGGLLFGIAFPAIVLFSLYRGSVAYRHWRRVAPNAPNLAVMGRALLVLAALPATSIGGNPLGPRFSGVVYGVALGLLVATHAQLARSTAAKLAAQGAAAAERARQARQAKEGWPRRAPLAGAPALRPGPHAPMPTTIARAPAANAVGDDQPERAPKRLRFAPQGVDR</sequence>
<organism evidence="3 4">
    <name type="scientific">Cupriavidus basilensis</name>
    <dbReference type="NCBI Taxonomy" id="68895"/>
    <lineage>
        <taxon>Bacteria</taxon>
        <taxon>Pseudomonadati</taxon>
        <taxon>Pseudomonadota</taxon>
        <taxon>Betaproteobacteria</taxon>
        <taxon>Burkholderiales</taxon>
        <taxon>Burkholderiaceae</taxon>
        <taxon>Cupriavidus</taxon>
    </lineage>
</organism>
<proteinExistence type="predicted"/>
<dbReference type="RefSeq" id="WP_236702116.1">
    <property type="nucleotide sequence ID" value="NZ_CP010537.1"/>
</dbReference>
<dbReference type="EMBL" id="CP010537">
    <property type="protein sequence ID" value="AJG24443.1"/>
    <property type="molecule type" value="Genomic_DNA"/>
</dbReference>
<feature type="transmembrane region" description="Helical" evidence="2">
    <location>
        <begin position="404"/>
        <end position="422"/>
    </location>
</feature>
<feature type="transmembrane region" description="Helical" evidence="2">
    <location>
        <begin position="63"/>
        <end position="82"/>
    </location>
</feature>
<dbReference type="Proteomes" id="UP000031843">
    <property type="component" value="Chromosome secondary"/>
</dbReference>
<feature type="transmembrane region" description="Helical" evidence="2">
    <location>
        <begin position="222"/>
        <end position="241"/>
    </location>
</feature>
<evidence type="ECO:0000256" key="1">
    <source>
        <dbReference type="SAM" id="MobiDB-lite"/>
    </source>
</evidence>
<feature type="transmembrane region" description="Helical" evidence="2">
    <location>
        <begin position="176"/>
        <end position="192"/>
    </location>
</feature>
<feature type="transmembrane region" description="Helical" evidence="2">
    <location>
        <begin position="151"/>
        <end position="169"/>
    </location>
</feature>
<evidence type="ECO:0000256" key="2">
    <source>
        <dbReference type="SAM" id="Phobius"/>
    </source>
</evidence>
<keyword evidence="2" id="KW-1133">Transmembrane helix</keyword>